<dbReference type="Proteomes" id="UP000085678">
    <property type="component" value="Unplaced"/>
</dbReference>
<dbReference type="STRING" id="7574.A0A1S3ICP3"/>
<dbReference type="InterPro" id="IPR011021">
    <property type="entry name" value="Arrestin-like_N"/>
</dbReference>
<evidence type="ECO:0000259" key="3">
    <source>
        <dbReference type="SMART" id="SM01017"/>
    </source>
</evidence>
<dbReference type="GO" id="GO:0005737">
    <property type="term" value="C:cytoplasm"/>
    <property type="evidence" value="ECO:0007669"/>
    <property type="project" value="TreeGrafter"/>
</dbReference>
<dbReference type="OMA" id="EWLEWRP"/>
<evidence type="ECO:0000313" key="4">
    <source>
        <dbReference type="Proteomes" id="UP000085678"/>
    </source>
</evidence>
<dbReference type="Pfam" id="PF02752">
    <property type="entry name" value="Arrestin_C"/>
    <property type="match status" value="1"/>
</dbReference>
<dbReference type="GO" id="GO:0015031">
    <property type="term" value="P:protein transport"/>
    <property type="evidence" value="ECO:0007669"/>
    <property type="project" value="TreeGrafter"/>
</dbReference>
<sequence length="383" mass="42561">MNQILLRTDKGEYFGGEKVSGVVYLIIRSPTSGHGIKLKIRGYEKYWFEDIQSTSSGESAALERVKGHQEYVNCDFKLYQSTSGTIPRGQYMYPFQYPLPQEIPGTFSLSGCEPAKWSGLVEYYVTAEVIGAESIKTTQPLVIYQAVPDLNKIDDPDPVKVTCEVRRMFGLLKGLLTVSAKLNRSAYHAGETAVLNLGVENRTSKRINKITIKLIRDLNLAFKRPRSTSTVSNSSTASAKSPQHGLLTFQPEGGTRTVWGKILEGRNPKLLEKGLSKVFIPLAVADNTLNSNEIASTSNGEHIHCEYNVQVEVSVDAVPTLDLKVPVHCIYHPPNKEWAEWSPPDWVFSCKCILSEKQRMLTQESLNSESFAGIPGFQVLGEN</sequence>
<feature type="compositionally biased region" description="Low complexity" evidence="2">
    <location>
        <begin position="228"/>
        <end position="241"/>
    </location>
</feature>
<dbReference type="SMART" id="SM01017">
    <property type="entry name" value="Arrestin_C"/>
    <property type="match status" value="1"/>
</dbReference>
<dbReference type="Gene3D" id="2.60.40.640">
    <property type="match status" value="2"/>
</dbReference>
<dbReference type="Pfam" id="PF00339">
    <property type="entry name" value="Arrestin_N"/>
    <property type="match status" value="1"/>
</dbReference>
<dbReference type="PANTHER" id="PTHR11188:SF176">
    <property type="entry name" value="ARRESTIN DOMAIN-CONTAINING PROTEIN 1"/>
    <property type="match status" value="1"/>
</dbReference>
<dbReference type="RefSeq" id="XP_013395938.1">
    <property type="nucleotide sequence ID" value="XM_013540484.1"/>
</dbReference>
<dbReference type="InterPro" id="IPR011022">
    <property type="entry name" value="Arrestin_C-like"/>
</dbReference>
<evidence type="ECO:0000256" key="1">
    <source>
        <dbReference type="ARBA" id="ARBA00005298"/>
    </source>
</evidence>
<proteinExistence type="inferred from homology"/>
<evidence type="ECO:0000313" key="5">
    <source>
        <dbReference type="RefSeq" id="XP_013395938.1"/>
    </source>
</evidence>
<dbReference type="PANTHER" id="PTHR11188">
    <property type="entry name" value="ARRESTIN DOMAIN CONTAINING PROTEIN"/>
    <property type="match status" value="1"/>
</dbReference>
<gene>
    <name evidence="5" type="primary">LOC106163019</name>
</gene>
<dbReference type="InterPro" id="IPR050357">
    <property type="entry name" value="Arrestin_domain-protein"/>
</dbReference>
<evidence type="ECO:0000256" key="2">
    <source>
        <dbReference type="SAM" id="MobiDB-lite"/>
    </source>
</evidence>
<dbReference type="InParanoid" id="A0A1S3ICP3"/>
<name>A0A1S3ICP3_LINAN</name>
<feature type="domain" description="Arrestin C-terminal-like" evidence="3">
    <location>
        <begin position="172"/>
        <end position="335"/>
    </location>
</feature>
<organism evidence="4 5">
    <name type="scientific">Lingula anatina</name>
    <name type="common">Brachiopod</name>
    <name type="synonym">Lingula unguis</name>
    <dbReference type="NCBI Taxonomy" id="7574"/>
    <lineage>
        <taxon>Eukaryota</taxon>
        <taxon>Metazoa</taxon>
        <taxon>Spiralia</taxon>
        <taxon>Lophotrochozoa</taxon>
        <taxon>Brachiopoda</taxon>
        <taxon>Linguliformea</taxon>
        <taxon>Lingulata</taxon>
        <taxon>Lingulida</taxon>
        <taxon>Linguloidea</taxon>
        <taxon>Lingulidae</taxon>
        <taxon>Lingula</taxon>
    </lineage>
</organism>
<dbReference type="InterPro" id="IPR014756">
    <property type="entry name" value="Ig_E-set"/>
</dbReference>
<feature type="region of interest" description="Disordered" evidence="2">
    <location>
        <begin position="228"/>
        <end position="247"/>
    </location>
</feature>
<protein>
    <submittedName>
        <fullName evidence="5">Arrestin domain-containing protein A</fullName>
    </submittedName>
</protein>
<dbReference type="AlphaFoldDB" id="A0A1S3ICP3"/>
<reference evidence="5" key="1">
    <citation type="submission" date="2025-08" db="UniProtKB">
        <authorList>
            <consortium name="RefSeq"/>
        </authorList>
    </citation>
    <scope>IDENTIFICATION</scope>
    <source>
        <tissue evidence="5">Gonads</tissue>
    </source>
</reference>
<dbReference type="GeneID" id="106163019"/>
<keyword evidence="4" id="KW-1185">Reference proteome</keyword>
<dbReference type="OrthoDB" id="7785529at2759"/>
<dbReference type="InterPro" id="IPR014752">
    <property type="entry name" value="Arrestin-like_C"/>
</dbReference>
<accession>A0A1S3ICP3</accession>
<dbReference type="KEGG" id="lak:106163019"/>
<comment type="similarity">
    <text evidence="1">Belongs to the arrestin family.</text>
</comment>
<dbReference type="SUPFAM" id="SSF81296">
    <property type="entry name" value="E set domains"/>
    <property type="match status" value="2"/>
</dbReference>